<comment type="caution">
    <text evidence="2">The sequence shown here is derived from an EMBL/GenBank/DDBJ whole genome shotgun (WGS) entry which is preliminary data.</text>
</comment>
<feature type="compositionally biased region" description="Acidic residues" evidence="1">
    <location>
        <begin position="167"/>
        <end position="176"/>
    </location>
</feature>
<dbReference type="AlphaFoldDB" id="A0A8T1V2G3"/>
<evidence type="ECO:0000313" key="3">
    <source>
        <dbReference type="Proteomes" id="UP000688947"/>
    </source>
</evidence>
<name>A0A8T1V2G3_9STRA</name>
<protein>
    <submittedName>
        <fullName evidence="2">Uncharacterized protein</fullName>
    </submittedName>
</protein>
<proteinExistence type="predicted"/>
<dbReference type="VEuPathDB" id="FungiDB:PC110_g3889"/>
<evidence type="ECO:0000256" key="1">
    <source>
        <dbReference type="SAM" id="MobiDB-lite"/>
    </source>
</evidence>
<dbReference type="OrthoDB" id="10405631at2759"/>
<organism evidence="2 3">
    <name type="scientific">Phytophthora cactorum</name>
    <dbReference type="NCBI Taxonomy" id="29920"/>
    <lineage>
        <taxon>Eukaryota</taxon>
        <taxon>Sar</taxon>
        <taxon>Stramenopiles</taxon>
        <taxon>Oomycota</taxon>
        <taxon>Peronosporomycetes</taxon>
        <taxon>Peronosporales</taxon>
        <taxon>Peronosporaceae</taxon>
        <taxon>Phytophthora</taxon>
    </lineage>
</organism>
<evidence type="ECO:0000313" key="2">
    <source>
        <dbReference type="EMBL" id="KAG6972807.1"/>
    </source>
</evidence>
<reference evidence="2" key="1">
    <citation type="submission" date="2021-01" db="EMBL/GenBank/DDBJ databases">
        <title>Phytophthora aleatoria, a newly-described species from Pinus radiata is distinct from Phytophthora cactorum isolates based on comparative genomics.</title>
        <authorList>
            <person name="Mcdougal R."/>
            <person name="Panda P."/>
            <person name="Williams N."/>
            <person name="Studholme D.J."/>
        </authorList>
    </citation>
    <scope>NUCLEOTIDE SEQUENCE</scope>
    <source>
        <strain evidence="2">NZFS 3830</strain>
    </source>
</reference>
<feature type="compositionally biased region" description="Low complexity" evidence="1">
    <location>
        <begin position="65"/>
        <end position="77"/>
    </location>
</feature>
<accession>A0A8T1V2G3</accession>
<sequence length="241" mass="26224">MDKCVTRCEKKAPPNRVFAGKCPRYPAAAAGHKPKDTPVATGKAAVKKRQKVTRKDIAVRKKASQELAAAQRTAAAPSPQPRPRKKKACTDTQHHDGDESSDVSSTPSLRAEDEHPPSTPTPGPHDINIVEPGQLAAHGYQPMDSGDESAHSVDTDEEFAARWDDRGEGEDPDDMTDDIKTGESPVDVAGSTPRTRLSSPPSAANNWRKLTQEEMVAFARDADAVRAMRDDGWELGKYMLY</sequence>
<feature type="compositionally biased region" description="Low complexity" evidence="1">
    <location>
        <begin position="191"/>
        <end position="202"/>
    </location>
</feature>
<dbReference type="Proteomes" id="UP000688947">
    <property type="component" value="Unassembled WGS sequence"/>
</dbReference>
<dbReference type="EMBL" id="JAENGZ010000029">
    <property type="protein sequence ID" value="KAG6972807.1"/>
    <property type="molecule type" value="Genomic_DNA"/>
</dbReference>
<feature type="compositionally biased region" description="Basic and acidic residues" evidence="1">
    <location>
        <begin position="88"/>
        <end position="98"/>
    </location>
</feature>
<feature type="region of interest" description="Disordered" evidence="1">
    <location>
        <begin position="26"/>
        <end position="207"/>
    </location>
</feature>
<gene>
    <name evidence="2" type="ORF">JG687_00001268</name>
</gene>
<feature type="compositionally biased region" description="Basic and acidic residues" evidence="1">
    <location>
        <begin position="148"/>
        <end position="166"/>
    </location>
</feature>